<dbReference type="GO" id="GO:0005829">
    <property type="term" value="C:cytosol"/>
    <property type="evidence" value="ECO:0007669"/>
    <property type="project" value="TreeGrafter"/>
</dbReference>
<gene>
    <name evidence="2" type="ordered locus">Clole_0739</name>
</gene>
<keyword evidence="2" id="KW-0378">Hydrolase</keyword>
<dbReference type="HOGENOM" id="CLU_108879_9_0_9"/>
<dbReference type="GO" id="GO:0004519">
    <property type="term" value="F:endonuclease activity"/>
    <property type="evidence" value="ECO:0007669"/>
    <property type="project" value="UniProtKB-KW"/>
</dbReference>
<organism evidence="2 3">
    <name type="scientific">Cellulosilyticum lentocellum (strain ATCC 49066 / DSM 5427 / NCIMB 11756 / RHM5)</name>
    <name type="common">Clostridium lentocellum</name>
    <dbReference type="NCBI Taxonomy" id="642492"/>
    <lineage>
        <taxon>Bacteria</taxon>
        <taxon>Bacillati</taxon>
        <taxon>Bacillota</taxon>
        <taxon>Clostridia</taxon>
        <taxon>Lachnospirales</taxon>
        <taxon>Cellulosilyticaceae</taxon>
        <taxon>Cellulosilyticum</taxon>
    </lineage>
</organism>
<dbReference type="KEGG" id="cle:Clole_0739"/>
<keyword evidence="2" id="KW-0540">Nuclease</keyword>
<dbReference type="EMBL" id="CP002582">
    <property type="protein sequence ID" value="ADZ82472.1"/>
    <property type="molecule type" value="Genomic_DNA"/>
</dbReference>
<dbReference type="SMART" id="SM00507">
    <property type="entry name" value="HNHc"/>
    <property type="match status" value="1"/>
</dbReference>
<accession>F2JNX4</accession>
<feature type="domain" description="HNH nuclease" evidence="1">
    <location>
        <begin position="38"/>
        <end position="94"/>
    </location>
</feature>
<proteinExistence type="predicted"/>
<keyword evidence="3" id="KW-1185">Reference proteome</keyword>
<dbReference type="eggNOG" id="COG1403">
    <property type="taxonomic scope" value="Bacteria"/>
</dbReference>
<dbReference type="Proteomes" id="UP000008467">
    <property type="component" value="Chromosome"/>
</dbReference>
<dbReference type="CDD" id="cd00085">
    <property type="entry name" value="HNHc"/>
    <property type="match status" value="1"/>
</dbReference>
<dbReference type="PANTHER" id="PTHR41286:SF1">
    <property type="entry name" value="HNH NUCLEASE YAJD-RELATED"/>
    <property type="match status" value="1"/>
</dbReference>
<evidence type="ECO:0000259" key="1">
    <source>
        <dbReference type="SMART" id="SM00507"/>
    </source>
</evidence>
<name>F2JNX4_CELLD</name>
<dbReference type="STRING" id="642492.Clole_0739"/>
<evidence type="ECO:0000313" key="3">
    <source>
        <dbReference type="Proteomes" id="UP000008467"/>
    </source>
</evidence>
<reference evidence="2 3" key="1">
    <citation type="journal article" date="2011" name="J. Bacteriol.">
        <title>Complete genome sequence of the cellulose-degrading bacterium Cellulosilyticum lentocellum.</title>
        <authorList>
            <consortium name="US DOE Joint Genome Institute"/>
            <person name="Miller D.A."/>
            <person name="Suen G."/>
            <person name="Bruce D."/>
            <person name="Copeland A."/>
            <person name="Cheng J.F."/>
            <person name="Detter C."/>
            <person name="Goodwin L.A."/>
            <person name="Han C.S."/>
            <person name="Hauser L.J."/>
            <person name="Land M.L."/>
            <person name="Lapidus A."/>
            <person name="Lucas S."/>
            <person name="Meincke L."/>
            <person name="Pitluck S."/>
            <person name="Tapia R."/>
            <person name="Teshima H."/>
            <person name="Woyke T."/>
            <person name="Fox B.G."/>
            <person name="Angert E.R."/>
            <person name="Currie C.R."/>
        </authorList>
    </citation>
    <scope>NUCLEOTIDE SEQUENCE [LARGE SCALE GENOMIC DNA]</scope>
    <source>
        <strain evidence="3">ATCC 49066 / DSM 5427 / NCIMB 11756 / RHM5</strain>
    </source>
</reference>
<protein>
    <submittedName>
        <fullName evidence="2">HNH endonuclease</fullName>
    </submittedName>
</protein>
<dbReference type="InterPro" id="IPR003615">
    <property type="entry name" value="HNH_nuc"/>
</dbReference>
<keyword evidence="2" id="KW-0255">Endonuclease</keyword>
<sequence>MITLHKKKEAKLIASFFLFGGHMNRSEPKRYKTRRWQLKREKILRRDKYMCQLSKRYGKRVDATIVHHIYPIEEYPEYKWSDWNLISLCEAEHNKMHDRVTKKLTAAGEELMRRTIPPLKNN</sequence>
<dbReference type="PANTHER" id="PTHR41286">
    <property type="entry name" value="HNH NUCLEASE YAJD-RELATED"/>
    <property type="match status" value="1"/>
</dbReference>
<dbReference type="AlphaFoldDB" id="F2JNX4"/>
<dbReference type="Gene3D" id="1.10.30.50">
    <property type="match status" value="1"/>
</dbReference>
<evidence type="ECO:0000313" key="2">
    <source>
        <dbReference type="EMBL" id="ADZ82472.1"/>
    </source>
</evidence>